<name>A0ABR2QTL8_9ROSI</name>
<gene>
    <name evidence="1" type="ORF">V6N11_001820</name>
</gene>
<comment type="caution">
    <text evidence="1">The sequence shown here is derived from an EMBL/GenBank/DDBJ whole genome shotgun (WGS) entry which is preliminary data.</text>
</comment>
<accession>A0ABR2QTL8</accession>
<evidence type="ECO:0000313" key="2">
    <source>
        <dbReference type="Proteomes" id="UP001396334"/>
    </source>
</evidence>
<organism evidence="1 2">
    <name type="scientific">Hibiscus sabdariffa</name>
    <name type="common">roselle</name>
    <dbReference type="NCBI Taxonomy" id="183260"/>
    <lineage>
        <taxon>Eukaryota</taxon>
        <taxon>Viridiplantae</taxon>
        <taxon>Streptophyta</taxon>
        <taxon>Embryophyta</taxon>
        <taxon>Tracheophyta</taxon>
        <taxon>Spermatophyta</taxon>
        <taxon>Magnoliopsida</taxon>
        <taxon>eudicotyledons</taxon>
        <taxon>Gunneridae</taxon>
        <taxon>Pentapetalae</taxon>
        <taxon>rosids</taxon>
        <taxon>malvids</taxon>
        <taxon>Malvales</taxon>
        <taxon>Malvaceae</taxon>
        <taxon>Malvoideae</taxon>
        <taxon>Hibiscus</taxon>
    </lineage>
</organism>
<keyword evidence="2" id="KW-1185">Reference proteome</keyword>
<sequence>MKLGPSYRPLKPTLSLSSFQTPLKTCSFVVLKEWSSPFERHRQSSRGVGPSRNGARRNFIMYKFLGISDKPSSASDCGSLGVSLGSCTMGKMTRDALIPYCSREVFLVRGNNLELWEKLLYNFEFQI</sequence>
<dbReference type="EMBL" id="JBBPBN010000031">
    <property type="protein sequence ID" value="KAK9004002.1"/>
    <property type="molecule type" value="Genomic_DNA"/>
</dbReference>
<evidence type="ECO:0000313" key="1">
    <source>
        <dbReference type="EMBL" id="KAK9004002.1"/>
    </source>
</evidence>
<proteinExistence type="predicted"/>
<protein>
    <submittedName>
        <fullName evidence="1">Uncharacterized protein</fullName>
    </submittedName>
</protein>
<dbReference type="Proteomes" id="UP001396334">
    <property type="component" value="Unassembled WGS sequence"/>
</dbReference>
<reference evidence="1 2" key="1">
    <citation type="journal article" date="2024" name="G3 (Bethesda)">
        <title>Genome assembly of Hibiscus sabdariffa L. provides insights into metabolisms of medicinal natural products.</title>
        <authorList>
            <person name="Kim T."/>
        </authorList>
    </citation>
    <scope>NUCLEOTIDE SEQUENCE [LARGE SCALE GENOMIC DNA]</scope>
    <source>
        <strain evidence="1">TK-2024</strain>
        <tissue evidence="1">Old leaves</tissue>
    </source>
</reference>